<dbReference type="Proteomes" id="UP000254866">
    <property type="component" value="Unassembled WGS sequence"/>
</dbReference>
<organism evidence="2 3">
    <name type="scientific">Venustampulla echinocandica</name>
    <dbReference type="NCBI Taxonomy" id="2656787"/>
    <lineage>
        <taxon>Eukaryota</taxon>
        <taxon>Fungi</taxon>
        <taxon>Dikarya</taxon>
        <taxon>Ascomycota</taxon>
        <taxon>Pezizomycotina</taxon>
        <taxon>Leotiomycetes</taxon>
        <taxon>Helotiales</taxon>
        <taxon>Pleuroascaceae</taxon>
        <taxon>Venustampulla</taxon>
    </lineage>
</organism>
<name>A0A370TH02_9HELO</name>
<feature type="compositionally biased region" description="Low complexity" evidence="1">
    <location>
        <begin position="129"/>
        <end position="146"/>
    </location>
</feature>
<proteinExistence type="predicted"/>
<dbReference type="OrthoDB" id="5382659at2759"/>
<dbReference type="PANTHER" id="PTHR38166">
    <property type="entry name" value="C2H2-TYPE DOMAIN-CONTAINING PROTEIN-RELATED"/>
    <property type="match status" value="1"/>
</dbReference>
<dbReference type="RefSeq" id="XP_031867460.1">
    <property type="nucleotide sequence ID" value="XM_032016229.1"/>
</dbReference>
<accession>A0A370TH02</accession>
<dbReference type="AlphaFoldDB" id="A0A370TH02"/>
<feature type="region of interest" description="Disordered" evidence="1">
    <location>
        <begin position="129"/>
        <end position="190"/>
    </location>
</feature>
<feature type="region of interest" description="Disordered" evidence="1">
    <location>
        <begin position="389"/>
        <end position="452"/>
    </location>
</feature>
<feature type="compositionally biased region" description="Polar residues" evidence="1">
    <location>
        <begin position="248"/>
        <end position="260"/>
    </location>
</feature>
<feature type="compositionally biased region" description="Acidic residues" evidence="1">
    <location>
        <begin position="322"/>
        <end position="333"/>
    </location>
</feature>
<keyword evidence="3" id="KW-1185">Reference proteome</keyword>
<feature type="region of interest" description="Disordered" evidence="1">
    <location>
        <begin position="71"/>
        <end position="116"/>
    </location>
</feature>
<feature type="region of interest" description="Disordered" evidence="1">
    <location>
        <begin position="40"/>
        <end position="59"/>
    </location>
</feature>
<protein>
    <recommendedName>
        <fullName evidence="4">C2H2-type domain-containing protein</fullName>
    </recommendedName>
</protein>
<gene>
    <name evidence="2" type="ORF">BP5553_07606</name>
</gene>
<feature type="region of interest" description="Disordered" evidence="1">
    <location>
        <begin position="301"/>
        <end position="348"/>
    </location>
</feature>
<feature type="region of interest" description="Disordered" evidence="1">
    <location>
        <begin position="547"/>
        <end position="568"/>
    </location>
</feature>
<dbReference type="EMBL" id="NPIC01000007">
    <property type="protein sequence ID" value="RDL34478.1"/>
    <property type="molecule type" value="Genomic_DNA"/>
</dbReference>
<evidence type="ECO:0000313" key="2">
    <source>
        <dbReference type="EMBL" id="RDL34478.1"/>
    </source>
</evidence>
<dbReference type="GeneID" id="43600455"/>
<evidence type="ECO:0008006" key="4">
    <source>
        <dbReference type="Google" id="ProtNLM"/>
    </source>
</evidence>
<feature type="compositionally biased region" description="Polar residues" evidence="1">
    <location>
        <begin position="389"/>
        <end position="417"/>
    </location>
</feature>
<evidence type="ECO:0000256" key="1">
    <source>
        <dbReference type="SAM" id="MobiDB-lite"/>
    </source>
</evidence>
<feature type="compositionally biased region" description="Basic residues" evidence="1">
    <location>
        <begin position="220"/>
        <end position="232"/>
    </location>
</feature>
<sequence>MTSRQQALIISPTDLEKRVSVIVTMDRIRSLDNSLRIQDSRHELSKNPHVPPSTWDPYRYPTVLGKDPKIINQKVSSKIPSRPLSPPLQARRLNQPAVQRVQSQNEGSRFSSSSFSSASSRASSAAYSSCFSMDSGSGRSSSTAESFYSGRTIDSSPERDAISWSVGNRKPPPVTYGKSPLYENSFENEESKRQVIVRNINGREAFSHRQQVEHDLAKERRQRKRDRDKKQGKALPRLGENKKLPVAQVQSDLPSTQASSDVEYSSAFQFYEETSQSTRTSYKSCPSHFQETPDILAHEAGGRSITTRSNTWSQTGLTSSEDATDWEEDSDLEDSSKISEYPSPTPLERLPEMGLFRLQTELSPMKSRLIEKLMLDIWKIFSNSWLSGMRQHGSSGQSTVSTTDIESGATSRDSSSVRYGKRGQSGDGEDEESGDHHERRRKRAPVDKLPSVREDDPLAANFACPFRKHDPRKYSIQRWPRCAEKSQKTIARLKAHLYQYHLIEQCPPCKSVFEFEEALGAHNMSQDRCEAKTGEQIDGMTRKMKDQIQYRKKPHPGQTDVEKWASRA</sequence>
<feature type="compositionally biased region" description="Polar residues" evidence="1">
    <location>
        <begin position="304"/>
        <end position="321"/>
    </location>
</feature>
<feature type="region of interest" description="Disordered" evidence="1">
    <location>
        <begin position="206"/>
        <end position="260"/>
    </location>
</feature>
<dbReference type="PANTHER" id="PTHR38166:SF1">
    <property type="entry name" value="C2H2-TYPE DOMAIN-CONTAINING PROTEIN"/>
    <property type="match status" value="1"/>
</dbReference>
<comment type="caution">
    <text evidence="2">The sequence shown here is derived from an EMBL/GenBank/DDBJ whole genome shotgun (WGS) entry which is preliminary data.</text>
</comment>
<feature type="compositionally biased region" description="Basic and acidic residues" evidence="1">
    <location>
        <begin position="206"/>
        <end position="219"/>
    </location>
</feature>
<feature type="compositionally biased region" description="Polar residues" evidence="1">
    <location>
        <begin position="96"/>
        <end position="107"/>
    </location>
</feature>
<reference evidence="2 3" key="1">
    <citation type="journal article" date="2018" name="IMA Fungus">
        <title>IMA Genome-F 9: Draft genome sequence of Annulohypoxylon stygium, Aspergillus mulundensis, Berkeleyomyces basicola (syn. Thielaviopsis basicola), Ceratocystis smalleyi, two Cercospora beticola strains, Coleophoma cylindrospora, Fusarium fracticaudum, Phialophora cf. hyalina, and Morchella septimelata.</title>
        <authorList>
            <person name="Wingfield B.D."/>
            <person name="Bills G.F."/>
            <person name="Dong Y."/>
            <person name="Huang W."/>
            <person name="Nel W.J."/>
            <person name="Swalarsk-Parry B.S."/>
            <person name="Vaghefi N."/>
            <person name="Wilken P.M."/>
            <person name="An Z."/>
            <person name="de Beer Z.W."/>
            <person name="De Vos L."/>
            <person name="Chen L."/>
            <person name="Duong T.A."/>
            <person name="Gao Y."/>
            <person name="Hammerbacher A."/>
            <person name="Kikkert J.R."/>
            <person name="Li Y."/>
            <person name="Li H."/>
            <person name="Li K."/>
            <person name="Li Q."/>
            <person name="Liu X."/>
            <person name="Ma X."/>
            <person name="Naidoo K."/>
            <person name="Pethybridge S.J."/>
            <person name="Sun J."/>
            <person name="Steenkamp E.T."/>
            <person name="van der Nest M.A."/>
            <person name="van Wyk S."/>
            <person name="Wingfield M.J."/>
            <person name="Xiong C."/>
            <person name="Yue Q."/>
            <person name="Zhang X."/>
        </authorList>
    </citation>
    <scope>NUCLEOTIDE SEQUENCE [LARGE SCALE GENOMIC DNA]</scope>
    <source>
        <strain evidence="2 3">BP 5553</strain>
    </source>
</reference>
<evidence type="ECO:0000313" key="3">
    <source>
        <dbReference type="Proteomes" id="UP000254866"/>
    </source>
</evidence>